<dbReference type="PATRIC" id="fig|993517.3.peg.3594"/>
<proteinExistence type="predicted"/>
<gene>
    <name evidence="1" type="ORF">RBSH_03311</name>
</gene>
<reference evidence="1 2" key="1">
    <citation type="journal article" date="2013" name="Mar. Genomics">
        <title>Expression of sulfatases in Rhodopirellula baltica and the diversity of sulfatases in the genus Rhodopirellula.</title>
        <authorList>
            <person name="Wegner C.E."/>
            <person name="Richter-Heitmann T."/>
            <person name="Klindworth A."/>
            <person name="Klockow C."/>
            <person name="Richter M."/>
            <person name="Achstetter T."/>
            <person name="Glockner F.O."/>
            <person name="Harder J."/>
        </authorList>
    </citation>
    <scope>NUCLEOTIDE SEQUENCE [LARGE SCALE GENOMIC DNA]</scope>
    <source>
        <strain evidence="1 2">SH28</strain>
    </source>
</reference>
<name>K5D427_RHOBT</name>
<organism evidence="1 2">
    <name type="scientific">Rhodopirellula baltica SH28</name>
    <dbReference type="NCBI Taxonomy" id="993517"/>
    <lineage>
        <taxon>Bacteria</taxon>
        <taxon>Pseudomonadati</taxon>
        <taxon>Planctomycetota</taxon>
        <taxon>Planctomycetia</taxon>
        <taxon>Pirellulales</taxon>
        <taxon>Pirellulaceae</taxon>
        <taxon>Rhodopirellula</taxon>
    </lineage>
</organism>
<dbReference type="AlphaFoldDB" id="K5D427"/>
<evidence type="ECO:0000313" key="1">
    <source>
        <dbReference type="EMBL" id="EKK01402.1"/>
    </source>
</evidence>
<sequence>MPTSGKLATAVQQPSFSISKVLGSVVAPTSNRGKRWAAKCLGL</sequence>
<evidence type="ECO:0000313" key="2">
    <source>
        <dbReference type="Proteomes" id="UP000007993"/>
    </source>
</evidence>
<accession>K5D427</accession>
<protein>
    <submittedName>
        <fullName evidence="1">Uncharacterized protein</fullName>
    </submittedName>
</protein>
<comment type="caution">
    <text evidence="1">The sequence shown here is derived from an EMBL/GenBank/DDBJ whole genome shotgun (WGS) entry which is preliminary data.</text>
</comment>
<dbReference type="Proteomes" id="UP000007993">
    <property type="component" value="Unassembled WGS sequence"/>
</dbReference>
<dbReference type="EMBL" id="AMCW01000098">
    <property type="protein sequence ID" value="EKK01402.1"/>
    <property type="molecule type" value="Genomic_DNA"/>
</dbReference>